<evidence type="ECO:0000313" key="2">
    <source>
        <dbReference type="EMBL" id="ARS35158.1"/>
    </source>
</evidence>
<keyword evidence="2" id="KW-0413">Isomerase</keyword>
<dbReference type="PANTHER" id="PTHR12110:SF53">
    <property type="entry name" value="BLR5974 PROTEIN"/>
    <property type="match status" value="1"/>
</dbReference>
<keyword evidence="3" id="KW-1185">Reference proteome</keyword>
<dbReference type="STRING" id="709015.GCA_000472485_01342"/>
<dbReference type="InterPro" id="IPR013022">
    <property type="entry name" value="Xyl_isomerase-like_TIM-brl"/>
</dbReference>
<name>A0A1X9YQL3_9BACT</name>
<dbReference type="Proteomes" id="UP000266292">
    <property type="component" value="Chromosome"/>
</dbReference>
<accession>A0A1X9YQL3</accession>
<protein>
    <submittedName>
        <fullName evidence="2">Xylose isomerase</fullName>
    </submittedName>
</protein>
<dbReference type="InterPro" id="IPR050312">
    <property type="entry name" value="IolE/XylAMocC-like"/>
</dbReference>
<gene>
    <name evidence="2" type="ORF">CA264_06715</name>
</gene>
<evidence type="ECO:0000313" key="3">
    <source>
        <dbReference type="Proteomes" id="UP000266292"/>
    </source>
</evidence>
<dbReference type="AlphaFoldDB" id="A0A1X9YQL3"/>
<proteinExistence type="predicted"/>
<organism evidence="2 3">
    <name type="scientific">Pontibacter actiniarum</name>
    <dbReference type="NCBI Taxonomy" id="323450"/>
    <lineage>
        <taxon>Bacteria</taxon>
        <taxon>Pseudomonadati</taxon>
        <taxon>Bacteroidota</taxon>
        <taxon>Cytophagia</taxon>
        <taxon>Cytophagales</taxon>
        <taxon>Hymenobacteraceae</taxon>
        <taxon>Pontibacter</taxon>
    </lineage>
</organism>
<evidence type="ECO:0000259" key="1">
    <source>
        <dbReference type="Pfam" id="PF01261"/>
    </source>
</evidence>
<dbReference type="GO" id="GO:0016853">
    <property type="term" value="F:isomerase activity"/>
    <property type="evidence" value="ECO:0007669"/>
    <property type="project" value="UniProtKB-KW"/>
</dbReference>
<sequence length="320" mass="35737">MIRNEMLAILLACSLCLTGCDSSKEEPTPDVPAKETPVAPLKVGYSLPIGNFTKEKLPYAKSVGVSYVEASGMSLFVDDRRDFKMSDEEVTQKLREAKKAADEAGIKVWSVHMPYSQSIDLSTVSEADRQDIVAMHQKLITFLRILEPEVILFHPSYYLGLNERDMRKSQLIKSATTLDEAVQAINATMVLENMLGPELLAGNGRERPLMRSVEETVEIFSRLPTTIYSAIDMNHIKNPETLIKAMGSRLKTIHVADGTGAAENHFFPCSGEGKNNWTAILGALEEVKYTGPFMYESAYQDEKDLMPCYQSLYQNYSNSK</sequence>
<dbReference type="KEGG" id="pact:CA264_06715"/>
<dbReference type="OrthoDB" id="9801960at2"/>
<reference evidence="3" key="1">
    <citation type="submission" date="2017-05" db="EMBL/GenBank/DDBJ databases">
        <authorList>
            <person name="Ray J."/>
            <person name="Price M."/>
            <person name="Deutschbauer A."/>
        </authorList>
    </citation>
    <scope>NUCLEOTIDE SEQUENCE [LARGE SCALE GENOMIC DNA]</scope>
    <source>
        <strain evidence="3">DSM 19842</strain>
    </source>
</reference>
<dbReference type="InterPro" id="IPR036237">
    <property type="entry name" value="Xyl_isomerase-like_sf"/>
</dbReference>
<dbReference type="Pfam" id="PF01261">
    <property type="entry name" value="AP_endonuc_2"/>
    <property type="match status" value="1"/>
</dbReference>
<dbReference type="PANTHER" id="PTHR12110">
    <property type="entry name" value="HYDROXYPYRUVATE ISOMERASE"/>
    <property type="match status" value="1"/>
</dbReference>
<dbReference type="Gene3D" id="3.20.20.150">
    <property type="entry name" value="Divalent-metal-dependent TIM barrel enzymes"/>
    <property type="match status" value="1"/>
</dbReference>
<feature type="domain" description="Xylose isomerase-like TIM barrel" evidence="1">
    <location>
        <begin position="59"/>
        <end position="299"/>
    </location>
</feature>
<dbReference type="SUPFAM" id="SSF51658">
    <property type="entry name" value="Xylose isomerase-like"/>
    <property type="match status" value="1"/>
</dbReference>
<dbReference type="EMBL" id="CP021235">
    <property type="protein sequence ID" value="ARS35158.1"/>
    <property type="molecule type" value="Genomic_DNA"/>
</dbReference>